<dbReference type="InterPro" id="IPR000014">
    <property type="entry name" value="PAS"/>
</dbReference>
<dbReference type="Proteomes" id="UP000245880">
    <property type="component" value="Unassembled WGS sequence"/>
</dbReference>
<dbReference type="Pfam" id="PF02518">
    <property type="entry name" value="HATPase_c"/>
    <property type="match status" value="1"/>
</dbReference>
<evidence type="ECO:0000259" key="9">
    <source>
        <dbReference type="PROSITE" id="PS50110"/>
    </source>
</evidence>
<evidence type="ECO:0000256" key="2">
    <source>
        <dbReference type="ARBA" id="ARBA00012438"/>
    </source>
</evidence>
<dbReference type="Gene3D" id="3.30.565.10">
    <property type="entry name" value="Histidine kinase-like ATPase, C-terminal domain"/>
    <property type="match status" value="1"/>
</dbReference>
<feature type="transmembrane region" description="Helical" evidence="7">
    <location>
        <begin position="53"/>
        <end position="71"/>
    </location>
</feature>
<evidence type="ECO:0000256" key="6">
    <source>
        <dbReference type="SAM" id="Coils"/>
    </source>
</evidence>
<dbReference type="EC" id="2.7.13.3" evidence="2"/>
<evidence type="ECO:0000256" key="3">
    <source>
        <dbReference type="ARBA" id="ARBA00022553"/>
    </source>
</evidence>
<dbReference type="InterPro" id="IPR004358">
    <property type="entry name" value="Sig_transdc_His_kin-like_C"/>
</dbReference>
<dbReference type="SMART" id="SM00448">
    <property type="entry name" value="REC"/>
    <property type="match status" value="1"/>
</dbReference>
<feature type="domain" description="Response regulatory" evidence="9">
    <location>
        <begin position="749"/>
        <end position="864"/>
    </location>
</feature>
<evidence type="ECO:0000256" key="7">
    <source>
        <dbReference type="SAM" id="Phobius"/>
    </source>
</evidence>
<comment type="caution">
    <text evidence="10">The sequence shown here is derived from an EMBL/GenBank/DDBJ whole genome shotgun (WGS) entry which is preliminary data.</text>
</comment>
<dbReference type="PROSITE" id="PS50110">
    <property type="entry name" value="RESPONSE_REGULATORY"/>
    <property type="match status" value="1"/>
</dbReference>
<dbReference type="CDD" id="cd00130">
    <property type="entry name" value="PAS"/>
    <property type="match status" value="1"/>
</dbReference>
<dbReference type="SMART" id="SM00388">
    <property type="entry name" value="HisKA"/>
    <property type="match status" value="1"/>
</dbReference>
<dbReference type="Gene3D" id="1.10.287.130">
    <property type="match status" value="1"/>
</dbReference>
<feature type="transmembrane region" description="Helical" evidence="7">
    <location>
        <begin position="12"/>
        <end position="33"/>
    </location>
</feature>
<name>A0A316ANW2_9BACT</name>
<feature type="transmembrane region" description="Helical" evidence="7">
    <location>
        <begin position="146"/>
        <end position="167"/>
    </location>
</feature>
<evidence type="ECO:0000256" key="5">
    <source>
        <dbReference type="PROSITE-ProRule" id="PRU00169"/>
    </source>
</evidence>
<feature type="transmembrane region" description="Helical" evidence="7">
    <location>
        <begin position="116"/>
        <end position="139"/>
    </location>
</feature>
<feature type="transmembrane region" description="Helical" evidence="7">
    <location>
        <begin position="83"/>
        <end position="104"/>
    </location>
</feature>
<dbReference type="SMART" id="SM00387">
    <property type="entry name" value="HATPase_c"/>
    <property type="match status" value="1"/>
</dbReference>
<dbReference type="SUPFAM" id="SSF55785">
    <property type="entry name" value="PYP-like sensor domain (PAS domain)"/>
    <property type="match status" value="1"/>
</dbReference>
<dbReference type="Pfam" id="PF00072">
    <property type="entry name" value="Response_reg"/>
    <property type="match status" value="1"/>
</dbReference>
<evidence type="ECO:0000259" key="8">
    <source>
        <dbReference type="PROSITE" id="PS50109"/>
    </source>
</evidence>
<dbReference type="Gene3D" id="3.30.450.20">
    <property type="entry name" value="PAS domain"/>
    <property type="match status" value="1"/>
</dbReference>
<dbReference type="SUPFAM" id="SSF47384">
    <property type="entry name" value="Homodimeric domain of signal transducing histidine kinase"/>
    <property type="match status" value="1"/>
</dbReference>
<dbReference type="InterPro" id="IPR011006">
    <property type="entry name" value="CheY-like_superfamily"/>
</dbReference>
<dbReference type="CDD" id="cd00082">
    <property type="entry name" value="HisKA"/>
    <property type="match status" value="1"/>
</dbReference>
<dbReference type="InterPro" id="IPR036097">
    <property type="entry name" value="HisK_dim/P_sf"/>
</dbReference>
<feature type="domain" description="Histidine kinase" evidence="8">
    <location>
        <begin position="443"/>
        <end position="664"/>
    </location>
</feature>
<feature type="coiled-coil region" evidence="6">
    <location>
        <begin position="274"/>
        <end position="312"/>
    </location>
</feature>
<dbReference type="InterPro" id="IPR003594">
    <property type="entry name" value="HATPase_dom"/>
</dbReference>
<dbReference type="InterPro" id="IPR036890">
    <property type="entry name" value="HATPase_C_sf"/>
</dbReference>
<keyword evidence="7" id="KW-1133">Transmembrane helix</keyword>
<dbReference type="InterPro" id="IPR001789">
    <property type="entry name" value="Sig_transdc_resp-reg_receiver"/>
</dbReference>
<feature type="transmembrane region" description="Helical" evidence="7">
    <location>
        <begin position="246"/>
        <end position="268"/>
    </location>
</feature>
<dbReference type="GO" id="GO:0000155">
    <property type="term" value="F:phosphorelay sensor kinase activity"/>
    <property type="evidence" value="ECO:0007669"/>
    <property type="project" value="InterPro"/>
</dbReference>
<keyword evidence="3 5" id="KW-0597">Phosphoprotein</keyword>
<dbReference type="InterPro" id="IPR003661">
    <property type="entry name" value="HisK_dim/P_dom"/>
</dbReference>
<keyword evidence="6" id="KW-0175">Coiled coil</keyword>
<dbReference type="EMBL" id="QGDT01000002">
    <property type="protein sequence ID" value="PWJ59232.1"/>
    <property type="molecule type" value="Genomic_DNA"/>
</dbReference>
<dbReference type="FunFam" id="3.30.565.10:FF:000010">
    <property type="entry name" value="Sensor histidine kinase RcsC"/>
    <property type="match status" value="1"/>
</dbReference>
<feature type="transmembrane region" description="Helical" evidence="7">
    <location>
        <begin position="222"/>
        <end position="240"/>
    </location>
</feature>
<dbReference type="PROSITE" id="PS50109">
    <property type="entry name" value="HIS_KIN"/>
    <property type="match status" value="1"/>
</dbReference>
<dbReference type="PANTHER" id="PTHR45339:SF1">
    <property type="entry name" value="HYBRID SIGNAL TRANSDUCTION HISTIDINE KINASE J"/>
    <property type="match status" value="1"/>
</dbReference>
<evidence type="ECO:0000313" key="11">
    <source>
        <dbReference type="Proteomes" id="UP000245880"/>
    </source>
</evidence>
<dbReference type="InterPro" id="IPR005467">
    <property type="entry name" value="His_kinase_dom"/>
</dbReference>
<keyword evidence="7" id="KW-0812">Transmembrane</keyword>
<evidence type="ECO:0000256" key="4">
    <source>
        <dbReference type="ARBA" id="ARBA00023012"/>
    </source>
</evidence>
<dbReference type="NCBIfam" id="TIGR00229">
    <property type="entry name" value="sensory_box"/>
    <property type="match status" value="1"/>
</dbReference>
<dbReference type="InterPro" id="IPR035965">
    <property type="entry name" value="PAS-like_dom_sf"/>
</dbReference>
<dbReference type="CDD" id="cd16922">
    <property type="entry name" value="HATPase_EvgS-ArcB-TorS-like"/>
    <property type="match status" value="1"/>
</dbReference>
<gene>
    <name evidence="10" type="ORF">CLV98_10264</name>
</gene>
<dbReference type="AlphaFoldDB" id="A0A316ANW2"/>
<dbReference type="Gene3D" id="3.40.50.2300">
    <property type="match status" value="1"/>
</dbReference>
<evidence type="ECO:0000313" key="10">
    <source>
        <dbReference type="EMBL" id="PWJ59232.1"/>
    </source>
</evidence>
<feature type="modified residue" description="4-aspartylphosphate" evidence="5">
    <location>
        <position position="798"/>
    </location>
</feature>
<accession>A0A316ANW2</accession>
<keyword evidence="11" id="KW-1185">Reference proteome</keyword>
<organism evidence="10 11">
    <name type="scientific">Dyadobacter jejuensis</name>
    <dbReference type="NCBI Taxonomy" id="1082580"/>
    <lineage>
        <taxon>Bacteria</taxon>
        <taxon>Pseudomonadati</taxon>
        <taxon>Bacteroidota</taxon>
        <taxon>Cytophagia</taxon>
        <taxon>Cytophagales</taxon>
        <taxon>Spirosomataceae</taxon>
        <taxon>Dyadobacter</taxon>
    </lineage>
</organism>
<keyword evidence="7" id="KW-0472">Membrane</keyword>
<reference evidence="10 11" key="1">
    <citation type="submission" date="2018-03" db="EMBL/GenBank/DDBJ databases">
        <title>Genomic Encyclopedia of Archaeal and Bacterial Type Strains, Phase II (KMG-II): from individual species to whole genera.</title>
        <authorList>
            <person name="Goeker M."/>
        </authorList>
    </citation>
    <scope>NUCLEOTIDE SEQUENCE [LARGE SCALE GENOMIC DNA]</scope>
    <source>
        <strain evidence="10 11">DSM 100346</strain>
    </source>
</reference>
<dbReference type="CDD" id="cd17546">
    <property type="entry name" value="REC_hyHK_CKI1_RcsC-like"/>
    <property type="match status" value="1"/>
</dbReference>
<protein>
    <recommendedName>
        <fullName evidence="2">histidine kinase</fullName>
        <ecNumber evidence="2">2.7.13.3</ecNumber>
    </recommendedName>
</protein>
<proteinExistence type="predicted"/>
<dbReference type="PRINTS" id="PR00344">
    <property type="entry name" value="BCTRLSENSOR"/>
</dbReference>
<evidence type="ECO:0000256" key="1">
    <source>
        <dbReference type="ARBA" id="ARBA00000085"/>
    </source>
</evidence>
<keyword evidence="4" id="KW-0902">Two-component regulatory system</keyword>
<dbReference type="SUPFAM" id="SSF52172">
    <property type="entry name" value="CheY-like"/>
    <property type="match status" value="1"/>
</dbReference>
<dbReference type="SUPFAM" id="SSF55874">
    <property type="entry name" value="ATPase domain of HSP90 chaperone/DNA topoisomerase II/histidine kinase"/>
    <property type="match status" value="1"/>
</dbReference>
<sequence>MMTQEASKSDIYGKILETIGFAIILIGAGHLLAGWVAPTSPSTWGEGVSSGYFQGYGLALLWLGLCLYFRPGKATYNPKTYRLLLFISSLQSVLGLGYALYISLSPTPAGITPLAAAWLIMPATESFLFLILAMAFLLGSARNYRAAALGFNFATLLCFIVIVNFLLGAGGSTYTPLLYTHHLPVVLLQIAVSLCGALLYPQHGLTQLFTGSGLGNMTIRRIFPISVLLITFQGVTRLYFFKNGTFTLEMGLAVAIVLFLTCTLLILAQTARILNRIEEQQVEADKSLKRLNKELERKVAASTQKLKISEEKFHKAFKLCPAGMVLSELSTGKFLEVNDQIPIHTGFSLEETIGQTALEIGLLSKRSIAQTALALRNEGRISHFETTYHCKTGEVKTGLVSSEIIELEDSNCVITVIYDITERIEYEKKTKEIAEAKEQFMANMSHEIRTPMNAIIGFTNLLEGTPQNQEARQYVDYIKTSGENLLVLINDILDYSKIQAGMMVLETTNFKVKDLVQSIQTMFQARAHHKGLKLTLAMDPAIPDFLLGDPTRLTQILTNLIGNAIKFTENGEVHLSVLREPREEERVYLRFSVQDSGIGIPKDKQKEIFDRFVQASPETTRDFGGSGLGLTIVKNLVELLDGTLTLESKPGMGSCFQISLPFIVQAEPVQAEPVQAEPIQAEPVQAESVQAEPIQAEPIQAEPVQAEPVQAEPVQAEPVQAEPVQAEPVQAEHPPIQVSRQFPFEHPVDILLVEDNKLNQILAESFLTKFGCQVTLAPNGLVASELVQERHFDMVLMDIQMPIMDGYTASKLIRKKIGKRLPIIAMTAHAMAGEKEKCLSYGMNDYISKPFDKEDLYRLIEKHAIEKPPHADHKPQPEVEA</sequence>
<dbReference type="Pfam" id="PF00512">
    <property type="entry name" value="HisKA"/>
    <property type="match status" value="1"/>
</dbReference>
<feature type="transmembrane region" description="Helical" evidence="7">
    <location>
        <begin position="179"/>
        <end position="201"/>
    </location>
</feature>
<dbReference type="OrthoDB" id="9781208at2"/>
<dbReference type="PANTHER" id="PTHR45339">
    <property type="entry name" value="HYBRID SIGNAL TRANSDUCTION HISTIDINE KINASE J"/>
    <property type="match status" value="1"/>
</dbReference>
<comment type="catalytic activity">
    <reaction evidence="1">
        <text>ATP + protein L-histidine = ADP + protein N-phospho-L-histidine.</text>
        <dbReference type="EC" id="2.7.13.3"/>
    </reaction>
</comment>